<organism evidence="1 2">
    <name type="scientific">Actinacidiphila acididurans</name>
    <dbReference type="NCBI Taxonomy" id="2784346"/>
    <lineage>
        <taxon>Bacteria</taxon>
        <taxon>Bacillati</taxon>
        <taxon>Actinomycetota</taxon>
        <taxon>Actinomycetes</taxon>
        <taxon>Kitasatosporales</taxon>
        <taxon>Streptomycetaceae</taxon>
        <taxon>Actinacidiphila</taxon>
    </lineage>
</organism>
<dbReference type="InterPro" id="IPR046196">
    <property type="entry name" value="DUF6228"/>
</dbReference>
<keyword evidence="2" id="KW-1185">Reference proteome</keyword>
<gene>
    <name evidence="1" type="ORF">ITX44_18120</name>
</gene>
<evidence type="ECO:0000313" key="1">
    <source>
        <dbReference type="EMBL" id="MBM9506433.1"/>
    </source>
</evidence>
<evidence type="ECO:0000313" key="2">
    <source>
        <dbReference type="Proteomes" id="UP000749040"/>
    </source>
</evidence>
<sequence length="111" mass="12706">MRDFLVTARSDAVQIQVVVRTWRGDGLDVFLTGLAEDFRGWSGTRTWRSLEGDLTLTADHAGRRVRLVWGLHDRFPDDQWRFEVTTEHAPGEDMRNLAGEIRGFLEAEPPP</sequence>
<accession>A0ABS2TSW3</accession>
<evidence type="ECO:0008006" key="3">
    <source>
        <dbReference type="Google" id="ProtNLM"/>
    </source>
</evidence>
<dbReference type="Proteomes" id="UP000749040">
    <property type="component" value="Unassembled WGS sequence"/>
</dbReference>
<dbReference type="EMBL" id="JADKYB010000009">
    <property type="protein sequence ID" value="MBM9506433.1"/>
    <property type="molecule type" value="Genomic_DNA"/>
</dbReference>
<protein>
    <recommendedName>
        <fullName evidence="3">Polyketide cyclase / dehydrase and lipid transport</fullName>
    </recommendedName>
</protein>
<reference evidence="1 2" key="1">
    <citation type="submission" date="2021-01" db="EMBL/GenBank/DDBJ databases">
        <title>Streptomyces acididurans sp. nov., isolated from a peat swamp forest soil.</title>
        <authorList>
            <person name="Chantavorakit T."/>
            <person name="Duangmal K."/>
        </authorList>
    </citation>
    <scope>NUCLEOTIDE SEQUENCE [LARGE SCALE GENOMIC DNA]</scope>
    <source>
        <strain evidence="1 2">KK5PA1</strain>
    </source>
</reference>
<dbReference type="Pfam" id="PF19739">
    <property type="entry name" value="DUF6228"/>
    <property type="match status" value="1"/>
</dbReference>
<comment type="caution">
    <text evidence="1">The sequence shown here is derived from an EMBL/GenBank/DDBJ whole genome shotgun (WGS) entry which is preliminary data.</text>
</comment>
<proteinExistence type="predicted"/>
<name>A0ABS2TSW3_9ACTN</name>